<dbReference type="GO" id="GO:0016787">
    <property type="term" value="F:hydrolase activity"/>
    <property type="evidence" value="ECO:0007669"/>
    <property type="project" value="UniProtKB-KW"/>
</dbReference>
<evidence type="ECO:0000259" key="2">
    <source>
        <dbReference type="Pfam" id="PF05970"/>
    </source>
</evidence>
<feature type="domain" description="DNA helicase Pif1-like DEAD-box helicase" evidence="2">
    <location>
        <begin position="38"/>
        <end position="159"/>
    </location>
</feature>
<dbReference type="EC" id="5.6.2.3" evidence="1"/>
<keyword evidence="1" id="KW-0067">ATP-binding</keyword>
<organism evidence="3 4">
    <name type="scientific">Octopus vulgaris</name>
    <name type="common">Common octopus</name>
    <dbReference type="NCBI Taxonomy" id="6645"/>
    <lineage>
        <taxon>Eukaryota</taxon>
        <taxon>Metazoa</taxon>
        <taxon>Spiralia</taxon>
        <taxon>Lophotrochozoa</taxon>
        <taxon>Mollusca</taxon>
        <taxon>Cephalopoda</taxon>
        <taxon>Coleoidea</taxon>
        <taxon>Octopodiformes</taxon>
        <taxon>Octopoda</taxon>
        <taxon>Incirrata</taxon>
        <taxon>Octopodidae</taxon>
        <taxon>Octopus</taxon>
    </lineage>
</organism>
<keyword evidence="1" id="KW-0233">DNA recombination</keyword>
<evidence type="ECO:0000313" key="4">
    <source>
        <dbReference type="Proteomes" id="UP001162480"/>
    </source>
</evidence>
<reference evidence="3" key="1">
    <citation type="submission" date="2023-08" db="EMBL/GenBank/DDBJ databases">
        <authorList>
            <person name="Alioto T."/>
            <person name="Alioto T."/>
            <person name="Gomez Garrido J."/>
        </authorList>
    </citation>
    <scope>NUCLEOTIDE SEQUENCE</scope>
</reference>
<dbReference type="Gene3D" id="3.40.50.300">
    <property type="entry name" value="P-loop containing nucleotide triphosphate hydrolases"/>
    <property type="match status" value="1"/>
</dbReference>
<dbReference type="Proteomes" id="UP001162480">
    <property type="component" value="Chromosome 2"/>
</dbReference>
<dbReference type="InterPro" id="IPR010285">
    <property type="entry name" value="DNA_helicase_pif1-like_DEAD"/>
</dbReference>
<proteinExistence type="inferred from homology"/>
<dbReference type="GO" id="GO:0005524">
    <property type="term" value="F:ATP binding"/>
    <property type="evidence" value="ECO:0007669"/>
    <property type="project" value="UniProtKB-KW"/>
</dbReference>
<dbReference type="GO" id="GO:0006281">
    <property type="term" value="P:DNA repair"/>
    <property type="evidence" value="ECO:0007669"/>
    <property type="project" value="UniProtKB-KW"/>
</dbReference>
<dbReference type="GO" id="GO:0000723">
    <property type="term" value="P:telomere maintenance"/>
    <property type="evidence" value="ECO:0007669"/>
    <property type="project" value="InterPro"/>
</dbReference>
<evidence type="ECO:0000313" key="3">
    <source>
        <dbReference type="EMBL" id="CAI9717044.1"/>
    </source>
</evidence>
<keyword evidence="1" id="KW-0378">Hydrolase</keyword>
<comment type="cofactor">
    <cofactor evidence="1">
        <name>Mg(2+)</name>
        <dbReference type="ChEBI" id="CHEBI:18420"/>
    </cofactor>
</comment>
<accession>A0AA36AKA4</accession>
<dbReference type="PANTHER" id="PTHR47642:SF8">
    <property type="entry name" value="ATP-DEPENDENT DNA HELICASE"/>
    <property type="match status" value="1"/>
</dbReference>
<dbReference type="InterPro" id="IPR051055">
    <property type="entry name" value="PIF1_helicase"/>
</dbReference>
<name>A0AA36AKA4_OCTVU</name>
<dbReference type="PANTHER" id="PTHR47642">
    <property type="entry name" value="ATP-DEPENDENT DNA HELICASE"/>
    <property type="match status" value="1"/>
</dbReference>
<sequence length="169" mass="18957">MRSLNKKQMKVVIMFHRKWCKDAIIALKYDRPMPQYKVFRSGPGGVGKSHVIKLVHYETMKLLKPLSGYFGPDELLVLLTAFIGTAAFSTEGMTLHSALGFSCGLKTSTQYQSAGCEKLNILRTRLGKLQLLIIDEVSMVGADLLYYIHRRLQDICGNSDPDSDLEESV</sequence>
<keyword evidence="1" id="KW-0547">Nucleotide-binding</keyword>
<dbReference type="GO" id="GO:0006310">
    <property type="term" value="P:DNA recombination"/>
    <property type="evidence" value="ECO:0007669"/>
    <property type="project" value="UniProtKB-KW"/>
</dbReference>
<comment type="similarity">
    <text evidence="1">Belongs to the helicase family.</text>
</comment>
<dbReference type="SUPFAM" id="SSF52540">
    <property type="entry name" value="P-loop containing nucleoside triphosphate hydrolases"/>
    <property type="match status" value="1"/>
</dbReference>
<evidence type="ECO:0000256" key="1">
    <source>
        <dbReference type="RuleBase" id="RU363044"/>
    </source>
</evidence>
<keyword evidence="1" id="KW-0347">Helicase</keyword>
<dbReference type="Pfam" id="PF05970">
    <property type="entry name" value="PIF1"/>
    <property type="match status" value="1"/>
</dbReference>
<keyword evidence="4" id="KW-1185">Reference proteome</keyword>
<dbReference type="EMBL" id="OX597815">
    <property type="protein sequence ID" value="CAI9717044.1"/>
    <property type="molecule type" value="Genomic_DNA"/>
</dbReference>
<comment type="catalytic activity">
    <reaction evidence="1">
        <text>ATP + H2O = ADP + phosphate + H(+)</text>
        <dbReference type="Rhea" id="RHEA:13065"/>
        <dbReference type="ChEBI" id="CHEBI:15377"/>
        <dbReference type="ChEBI" id="CHEBI:15378"/>
        <dbReference type="ChEBI" id="CHEBI:30616"/>
        <dbReference type="ChEBI" id="CHEBI:43474"/>
        <dbReference type="ChEBI" id="CHEBI:456216"/>
        <dbReference type="EC" id="5.6.2.3"/>
    </reaction>
</comment>
<keyword evidence="1" id="KW-0227">DNA damage</keyword>
<dbReference type="AlphaFoldDB" id="A0AA36AKA4"/>
<dbReference type="GO" id="GO:0043139">
    <property type="term" value="F:5'-3' DNA helicase activity"/>
    <property type="evidence" value="ECO:0007669"/>
    <property type="project" value="UniProtKB-EC"/>
</dbReference>
<gene>
    <name evidence="3" type="ORF">OCTVUL_1B009958</name>
</gene>
<dbReference type="InterPro" id="IPR027417">
    <property type="entry name" value="P-loop_NTPase"/>
</dbReference>
<protein>
    <recommendedName>
        <fullName evidence="1">ATP-dependent DNA helicase</fullName>
        <ecNumber evidence="1">5.6.2.3</ecNumber>
    </recommendedName>
</protein>
<keyword evidence="1" id="KW-0234">DNA repair</keyword>